<dbReference type="SUPFAM" id="SSF46955">
    <property type="entry name" value="Putative DNA-binding domain"/>
    <property type="match status" value="1"/>
</dbReference>
<dbReference type="AlphaFoldDB" id="A0A7W2AIX0"/>
<keyword evidence="3" id="KW-1185">Reference proteome</keyword>
<reference evidence="2 3" key="1">
    <citation type="submission" date="2020-07" db="EMBL/GenBank/DDBJ databases">
        <authorList>
            <person name="Feng H."/>
        </authorList>
    </citation>
    <scope>NUCLEOTIDE SEQUENCE [LARGE SCALE GENOMIC DNA]</scope>
    <source>
        <strain evidence="3">s-11</strain>
    </source>
</reference>
<dbReference type="NCBIfam" id="TIGR01764">
    <property type="entry name" value="excise"/>
    <property type="match status" value="1"/>
</dbReference>
<gene>
    <name evidence="2" type="ORF">H1164_17925</name>
</gene>
<protein>
    <submittedName>
        <fullName evidence="2">Helix-turn-helix domain-containing protein</fullName>
    </submittedName>
</protein>
<dbReference type="EMBL" id="JACEIP010000062">
    <property type="protein sequence ID" value="MBA4544692.1"/>
    <property type="molecule type" value="Genomic_DNA"/>
</dbReference>
<dbReference type="OrthoDB" id="515428at2"/>
<accession>A0A7W2AIX0</accession>
<organism evidence="2 3">
    <name type="scientific">Thermoactinomyces daqus</name>
    <dbReference type="NCBI Taxonomy" id="1329516"/>
    <lineage>
        <taxon>Bacteria</taxon>
        <taxon>Bacillati</taxon>
        <taxon>Bacillota</taxon>
        <taxon>Bacilli</taxon>
        <taxon>Bacillales</taxon>
        <taxon>Thermoactinomycetaceae</taxon>
        <taxon>Thermoactinomyces</taxon>
    </lineage>
</organism>
<dbReference type="RefSeq" id="WP_081943993.1">
    <property type="nucleotide sequence ID" value="NZ_JACEIP010000062.1"/>
</dbReference>
<evidence type="ECO:0000313" key="2">
    <source>
        <dbReference type="EMBL" id="MBA4544692.1"/>
    </source>
</evidence>
<dbReference type="Pfam" id="PF12728">
    <property type="entry name" value="HTH_17"/>
    <property type="match status" value="1"/>
</dbReference>
<dbReference type="GO" id="GO:0003677">
    <property type="term" value="F:DNA binding"/>
    <property type="evidence" value="ECO:0007669"/>
    <property type="project" value="InterPro"/>
</dbReference>
<sequence>MFDKFYTIEEIAEILKVHDRTVRREIERGNLKAVKVGSVWRITHKDFEEYLEKNRN</sequence>
<name>A0A7W2AIX0_9BACL</name>
<dbReference type="Proteomes" id="UP000530514">
    <property type="component" value="Unassembled WGS sequence"/>
</dbReference>
<feature type="domain" description="Helix-turn-helix" evidence="1">
    <location>
        <begin position="5"/>
        <end position="55"/>
    </location>
</feature>
<proteinExistence type="predicted"/>
<dbReference type="InterPro" id="IPR009061">
    <property type="entry name" value="DNA-bd_dom_put_sf"/>
</dbReference>
<comment type="caution">
    <text evidence="2">The sequence shown here is derived from an EMBL/GenBank/DDBJ whole genome shotgun (WGS) entry which is preliminary data.</text>
</comment>
<dbReference type="InterPro" id="IPR010093">
    <property type="entry name" value="SinI_DNA-bd"/>
</dbReference>
<evidence type="ECO:0000313" key="3">
    <source>
        <dbReference type="Proteomes" id="UP000530514"/>
    </source>
</evidence>
<evidence type="ECO:0000259" key="1">
    <source>
        <dbReference type="Pfam" id="PF12728"/>
    </source>
</evidence>
<dbReference type="InterPro" id="IPR041657">
    <property type="entry name" value="HTH_17"/>
</dbReference>